<evidence type="ECO:0000256" key="3">
    <source>
        <dbReference type="ARBA" id="ARBA00022475"/>
    </source>
</evidence>
<keyword evidence="11" id="KW-1185">Reference proteome</keyword>
<dbReference type="InterPro" id="IPR008276">
    <property type="entry name" value="C_nuclsd_transpt"/>
</dbReference>
<comment type="similarity">
    <text evidence="2">Belongs to the concentrative nucleoside transporter (CNT) (TC 2.A.41) family.</text>
</comment>
<keyword evidence="6 7" id="KW-0472">Membrane</keyword>
<evidence type="ECO:0000313" key="10">
    <source>
        <dbReference type="EMBL" id="KRK48899.1"/>
    </source>
</evidence>
<organism evidence="10 11">
    <name type="scientific">Secundilactobacillus kimchicus JCM 15530</name>
    <dbReference type="NCBI Taxonomy" id="1302272"/>
    <lineage>
        <taxon>Bacteria</taxon>
        <taxon>Bacillati</taxon>
        <taxon>Bacillota</taxon>
        <taxon>Bacilli</taxon>
        <taxon>Lactobacillales</taxon>
        <taxon>Lactobacillaceae</taxon>
        <taxon>Secundilactobacillus</taxon>
    </lineage>
</organism>
<feature type="transmembrane region" description="Helical" evidence="7">
    <location>
        <begin position="386"/>
        <end position="408"/>
    </location>
</feature>
<gene>
    <name evidence="10" type="ORF">FC96_GL001220</name>
</gene>
<keyword evidence="4 7" id="KW-0812">Transmembrane</keyword>
<evidence type="ECO:0000256" key="4">
    <source>
        <dbReference type="ARBA" id="ARBA00022692"/>
    </source>
</evidence>
<name>A0A0R1HWG1_9LACO</name>
<evidence type="ECO:0000256" key="6">
    <source>
        <dbReference type="ARBA" id="ARBA00023136"/>
    </source>
</evidence>
<dbReference type="EMBL" id="AZCX01000002">
    <property type="protein sequence ID" value="KRK48899.1"/>
    <property type="molecule type" value="Genomic_DNA"/>
</dbReference>
<keyword evidence="5 7" id="KW-1133">Transmembrane helix</keyword>
<keyword evidence="3" id="KW-1003">Cell membrane</keyword>
<dbReference type="GO" id="GO:0015293">
    <property type="term" value="F:symporter activity"/>
    <property type="evidence" value="ECO:0007669"/>
    <property type="project" value="TreeGrafter"/>
</dbReference>
<feature type="transmembrane region" description="Helical" evidence="7">
    <location>
        <begin position="348"/>
        <end position="374"/>
    </location>
</feature>
<proteinExistence type="inferred from homology"/>
<dbReference type="OrthoDB" id="9766455at2"/>
<dbReference type="InterPro" id="IPR011657">
    <property type="entry name" value="CNT_C_dom"/>
</dbReference>
<evidence type="ECO:0000256" key="5">
    <source>
        <dbReference type="ARBA" id="ARBA00022989"/>
    </source>
</evidence>
<evidence type="ECO:0000259" key="8">
    <source>
        <dbReference type="Pfam" id="PF01773"/>
    </source>
</evidence>
<evidence type="ECO:0000256" key="7">
    <source>
        <dbReference type="SAM" id="Phobius"/>
    </source>
</evidence>
<accession>A0A0R1HWG1</accession>
<protein>
    <submittedName>
        <fullName evidence="10">Nucleoside permease</fullName>
    </submittedName>
</protein>
<dbReference type="Pfam" id="PF01773">
    <property type="entry name" value="Nucleos_tra2_N"/>
    <property type="match status" value="1"/>
</dbReference>
<dbReference type="InterPro" id="IPR002668">
    <property type="entry name" value="CNT_N_dom"/>
</dbReference>
<reference evidence="10 11" key="1">
    <citation type="journal article" date="2015" name="Genome Announc.">
        <title>Expanding the biotechnology potential of lactobacilli through comparative genomics of 213 strains and associated genera.</title>
        <authorList>
            <person name="Sun Z."/>
            <person name="Harris H.M."/>
            <person name="McCann A."/>
            <person name="Guo C."/>
            <person name="Argimon S."/>
            <person name="Zhang W."/>
            <person name="Yang X."/>
            <person name="Jeffery I.B."/>
            <person name="Cooney J.C."/>
            <person name="Kagawa T.F."/>
            <person name="Liu W."/>
            <person name="Song Y."/>
            <person name="Salvetti E."/>
            <person name="Wrobel A."/>
            <person name="Rasinkangas P."/>
            <person name="Parkhill J."/>
            <person name="Rea M.C."/>
            <person name="O'Sullivan O."/>
            <person name="Ritari J."/>
            <person name="Douillard F.P."/>
            <person name="Paul Ross R."/>
            <person name="Yang R."/>
            <person name="Briner A.E."/>
            <person name="Felis G.E."/>
            <person name="de Vos W.M."/>
            <person name="Barrangou R."/>
            <person name="Klaenhammer T.R."/>
            <person name="Caufield P.W."/>
            <person name="Cui Y."/>
            <person name="Zhang H."/>
            <person name="O'Toole P.W."/>
        </authorList>
    </citation>
    <scope>NUCLEOTIDE SEQUENCE [LARGE SCALE GENOMIC DNA]</scope>
    <source>
        <strain evidence="10 11">JCM 15530</strain>
    </source>
</reference>
<feature type="transmembrane region" description="Helical" evidence="7">
    <location>
        <begin position="172"/>
        <end position="190"/>
    </location>
</feature>
<dbReference type="AlphaFoldDB" id="A0A0R1HWG1"/>
<dbReference type="PATRIC" id="fig|1302272.5.peg.1228"/>
<dbReference type="GO" id="GO:0005337">
    <property type="term" value="F:nucleoside transmembrane transporter activity"/>
    <property type="evidence" value="ECO:0007669"/>
    <property type="project" value="InterPro"/>
</dbReference>
<feature type="domain" description="Concentrative nucleoside transporter C-terminal" evidence="9">
    <location>
        <begin position="199"/>
        <end position="405"/>
    </location>
</feature>
<evidence type="ECO:0000256" key="1">
    <source>
        <dbReference type="ARBA" id="ARBA00004651"/>
    </source>
</evidence>
<dbReference type="RefSeq" id="WP_056942072.1">
    <property type="nucleotide sequence ID" value="NZ_AZCX01000002.1"/>
</dbReference>
<evidence type="ECO:0000259" key="9">
    <source>
        <dbReference type="Pfam" id="PF07662"/>
    </source>
</evidence>
<feature type="transmembrane region" description="Helical" evidence="7">
    <location>
        <begin position="253"/>
        <end position="276"/>
    </location>
</feature>
<dbReference type="PANTHER" id="PTHR10590">
    <property type="entry name" value="SODIUM/NUCLEOSIDE COTRANSPORTER"/>
    <property type="match status" value="1"/>
</dbReference>
<feature type="transmembrane region" description="Helical" evidence="7">
    <location>
        <begin position="288"/>
        <end position="309"/>
    </location>
</feature>
<dbReference type="Proteomes" id="UP000050911">
    <property type="component" value="Unassembled WGS sequence"/>
</dbReference>
<feature type="domain" description="Concentrative nucleoside transporter N-terminal" evidence="8">
    <location>
        <begin position="8"/>
        <end position="79"/>
    </location>
</feature>
<evidence type="ECO:0000313" key="11">
    <source>
        <dbReference type="Proteomes" id="UP000050911"/>
    </source>
</evidence>
<comment type="caution">
    <text evidence="10">The sequence shown here is derived from an EMBL/GenBank/DDBJ whole genome shotgun (WGS) entry which is preliminary data.</text>
</comment>
<dbReference type="STRING" id="1302272.FC96_GL001220"/>
<evidence type="ECO:0000256" key="2">
    <source>
        <dbReference type="ARBA" id="ARBA00009033"/>
    </source>
</evidence>
<sequence>MYLVINCFGLLVFLLIGFIFSKNKKQINWRSIGIMLFINLVLAWFFTSFEAGRIAVQAAANGFNWLLEVSYKGIVFALPNWVTPAFGGTAQSMNFVTSALLPVLLIVPLFDILTYVGILPWIIKWIGRAMSFVTGQPRFESFFAIEMMFLGNTEVLAISGRQLRQMRAERNVTLAMMSMSCVTASILGAYTQMVPGQFVLTAVPINVINALIVTNLLNPIKVTAEEDTIASVESIDSGKPKKEPFFSFLGDSILGAGRLILIITANVIAFVALAALADKILGLIWHPLSLESILGCIMFPFAWLLGFPVHEAWTLSQDMGLKLVTNEFVVMGRVAGHVINGYSSHLRAVLTVFLTSFANFGTTGMIIGAFKGLVDKQKNDLIAKNVGYMLLSGILVSLLSAGLVGLFVW</sequence>
<dbReference type="PANTHER" id="PTHR10590:SF19">
    <property type="entry name" value="PURINE NUCLEOSIDE TRANSPORT PROTEIN NUPG"/>
    <property type="match status" value="1"/>
</dbReference>
<dbReference type="Pfam" id="PF07662">
    <property type="entry name" value="Nucleos_tra2_C"/>
    <property type="match status" value="1"/>
</dbReference>
<comment type="subcellular location">
    <subcellularLocation>
        <location evidence="1">Cell membrane</location>
        <topology evidence="1">Multi-pass membrane protein</topology>
    </subcellularLocation>
</comment>
<dbReference type="GO" id="GO:0005886">
    <property type="term" value="C:plasma membrane"/>
    <property type="evidence" value="ECO:0007669"/>
    <property type="project" value="UniProtKB-SubCell"/>
</dbReference>
<feature type="transmembrane region" description="Helical" evidence="7">
    <location>
        <begin position="31"/>
        <end position="49"/>
    </location>
</feature>
<feature type="transmembrane region" description="Helical" evidence="7">
    <location>
        <begin position="99"/>
        <end position="122"/>
    </location>
</feature>